<dbReference type="SUPFAM" id="SSF52980">
    <property type="entry name" value="Restriction endonuclease-like"/>
    <property type="match status" value="1"/>
</dbReference>
<gene>
    <name evidence="4" type="ORF">COU05_04010</name>
</gene>
<accession>A0A2H0UT97</accession>
<dbReference type="InterPro" id="IPR011335">
    <property type="entry name" value="Restrct_endonuc-II-like"/>
</dbReference>
<dbReference type="InterPro" id="IPR037057">
    <property type="entry name" value="DNA_rep_MutH/T2_RE_sf"/>
</dbReference>
<keyword evidence="1" id="KW-0540">Nuclease</keyword>
<dbReference type="GO" id="GO:0003677">
    <property type="term" value="F:DNA binding"/>
    <property type="evidence" value="ECO:0007669"/>
    <property type="project" value="InterPro"/>
</dbReference>
<sequence>MSGETIKIWIFTIEKLTQSFNYGYDNEEIKNDYDFIREKLVETGFESLTGKDGKWIQARTKGPGHGSTSRAFYARKELVEKIFELAN</sequence>
<dbReference type="AlphaFoldDB" id="A0A2H0UT97"/>
<keyword evidence="2" id="KW-0255">Endonuclease</keyword>
<dbReference type="Proteomes" id="UP000230132">
    <property type="component" value="Unassembled WGS sequence"/>
</dbReference>
<evidence type="ECO:0000313" key="4">
    <source>
        <dbReference type="EMBL" id="PIR89809.1"/>
    </source>
</evidence>
<dbReference type="GO" id="GO:0004519">
    <property type="term" value="F:endonuclease activity"/>
    <property type="evidence" value="ECO:0007669"/>
    <property type="project" value="UniProtKB-KW"/>
</dbReference>
<evidence type="ECO:0000256" key="1">
    <source>
        <dbReference type="ARBA" id="ARBA00022722"/>
    </source>
</evidence>
<evidence type="ECO:0000256" key="3">
    <source>
        <dbReference type="ARBA" id="ARBA00022801"/>
    </source>
</evidence>
<dbReference type="GO" id="GO:0016787">
    <property type="term" value="F:hydrolase activity"/>
    <property type="evidence" value="ECO:0007669"/>
    <property type="project" value="UniProtKB-KW"/>
</dbReference>
<comment type="caution">
    <text evidence="4">The sequence shown here is derived from an EMBL/GenBank/DDBJ whole genome shotgun (WGS) entry which is preliminary data.</text>
</comment>
<name>A0A2H0UT97_9BACT</name>
<evidence type="ECO:0000256" key="2">
    <source>
        <dbReference type="ARBA" id="ARBA00022759"/>
    </source>
</evidence>
<protein>
    <submittedName>
        <fullName evidence="4">Uncharacterized protein</fullName>
    </submittedName>
</protein>
<reference evidence="5" key="1">
    <citation type="submission" date="2017-09" db="EMBL/GenBank/DDBJ databases">
        <title>Depth-based differentiation of microbial function through sediment-hosted aquifers and enrichment of novel symbionts in the deep terrestrial subsurface.</title>
        <authorList>
            <person name="Probst A.J."/>
            <person name="Ladd B."/>
            <person name="Jarett J.K."/>
            <person name="Geller-Mcgrath D.E."/>
            <person name="Sieber C.M.K."/>
            <person name="Emerson J.B."/>
            <person name="Anantharaman K."/>
            <person name="Thomas B.C."/>
            <person name="Malmstrom R."/>
            <person name="Stieglmeier M."/>
            <person name="Klingl A."/>
            <person name="Woyke T."/>
            <person name="Ryan C.M."/>
            <person name="Banfield J.F."/>
        </authorList>
    </citation>
    <scope>NUCLEOTIDE SEQUENCE [LARGE SCALE GENOMIC DNA]</scope>
</reference>
<dbReference type="EMBL" id="PFAX01000043">
    <property type="protein sequence ID" value="PIR89809.1"/>
    <property type="molecule type" value="Genomic_DNA"/>
</dbReference>
<keyword evidence="3" id="KW-0378">Hydrolase</keyword>
<proteinExistence type="predicted"/>
<dbReference type="Gene3D" id="3.40.600.10">
    <property type="entry name" value="DNA mismatch repair MutH/Restriction endonuclease, type II"/>
    <property type="match status" value="1"/>
</dbReference>
<organism evidence="4 5">
    <name type="scientific">bacterium (Candidatus Gribaldobacteria) CG10_big_fil_rev_8_21_14_0_10_37_21</name>
    <dbReference type="NCBI Taxonomy" id="2014275"/>
    <lineage>
        <taxon>Bacteria</taxon>
        <taxon>Candidatus Gribaldobacteria</taxon>
    </lineage>
</organism>
<evidence type="ECO:0000313" key="5">
    <source>
        <dbReference type="Proteomes" id="UP000230132"/>
    </source>
</evidence>